<feature type="signal peptide" evidence="1">
    <location>
        <begin position="1"/>
        <end position="24"/>
    </location>
</feature>
<protein>
    <submittedName>
        <fullName evidence="2">Uncharacterized protein</fullName>
    </submittedName>
</protein>
<keyword evidence="1" id="KW-0732">Signal</keyword>
<organism evidence="2 3">
    <name type="scientific">Nonomuraea purpurea</name>
    <dbReference type="NCBI Taxonomy" id="1849276"/>
    <lineage>
        <taxon>Bacteria</taxon>
        <taxon>Bacillati</taxon>
        <taxon>Actinomycetota</taxon>
        <taxon>Actinomycetes</taxon>
        <taxon>Streptosporangiales</taxon>
        <taxon>Streptosporangiaceae</taxon>
        <taxon>Nonomuraea</taxon>
    </lineage>
</organism>
<reference evidence="3" key="1">
    <citation type="journal article" date="2019" name="Int. J. Syst. Evol. Microbiol.">
        <title>The Global Catalogue of Microorganisms (GCM) 10K type strain sequencing project: providing services to taxonomists for standard genome sequencing and annotation.</title>
        <authorList>
            <consortium name="The Broad Institute Genomics Platform"/>
            <consortium name="The Broad Institute Genome Sequencing Center for Infectious Disease"/>
            <person name="Wu L."/>
            <person name="Ma J."/>
        </authorList>
    </citation>
    <scope>NUCLEOTIDE SEQUENCE [LARGE SCALE GENOMIC DNA]</scope>
    <source>
        <strain evidence="3">TBRC 1276</strain>
    </source>
</reference>
<dbReference type="RefSeq" id="WP_357808878.1">
    <property type="nucleotide sequence ID" value="NZ_JBHSBI010000005.1"/>
</dbReference>
<evidence type="ECO:0000313" key="2">
    <source>
        <dbReference type="EMBL" id="MFC4007850.1"/>
    </source>
</evidence>
<keyword evidence="3" id="KW-1185">Reference proteome</keyword>
<sequence>MYKQGLVLAGIVGGLLMSGVAANAATTNWPRPSEDHDRKLLICGDENILANGEVNNSHSAVINVETGDILSQILGIKSKENKCSVT</sequence>
<name>A0ABV8G1H7_9ACTN</name>
<feature type="chain" id="PRO_5047303259" evidence="1">
    <location>
        <begin position="25"/>
        <end position="86"/>
    </location>
</feature>
<accession>A0ABV8G1H7</accession>
<evidence type="ECO:0000256" key="1">
    <source>
        <dbReference type="SAM" id="SignalP"/>
    </source>
</evidence>
<gene>
    <name evidence="2" type="ORF">ACFOY2_11490</name>
</gene>
<dbReference type="EMBL" id="JBHSBI010000005">
    <property type="protein sequence ID" value="MFC4007850.1"/>
    <property type="molecule type" value="Genomic_DNA"/>
</dbReference>
<evidence type="ECO:0000313" key="3">
    <source>
        <dbReference type="Proteomes" id="UP001595851"/>
    </source>
</evidence>
<dbReference type="Proteomes" id="UP001595851">
    <property type="component" value="Unassembled WGS sequence"/>
</dbReference>
<proteinExistence type="predicted"/>
<comment type="caution">
    <text evidence="2">The sequence shown here is derived from an EMBL/GenBank/DDBJ whole genome shotgun (WGS) entry which is preliminary data.</text>
</comment>